<dbReference type="Gene3D" id="3.40.50.300">
    <property type="entry name" value="P-loop containing nucleotide triphosphate hydrolases"/>
    <property type="match status" value="1"/>
</dbReference>
<dbReference type="InterPro" id="IPR049945">
    <property type="entry name" value="AAA_22"/>
</dbReference>
<dbReference type="SUPFAM" id="SSF52540">
    <property type="entry name" value="P-loop containing nucleoside triphosphate hydrolases"/>
    <property type="match status" value="1"/>
</dbReference>
<organism evidence="2 3">
    <name type="scientific">Bionectria ochroleuca</name>
    <name type="common">Gliocladium roseum</name>
    <dbReference type="NCBI Taxonomy" id="29856"/>
    <lineage>
        <taxon>Eukaryota</taxon>
        <taxon>Fungi</taxon>
        <taxon>Dikarya</taxon>
        <taxon>Ascomycota</taxon>
        <taxon>Pezizomycotina</taxon>
        <taxon>Sordariomycetes</taxon>
        <taxon>Hypocreomycetidae</taxon>
        <taxon>Hypocreales</taxon>
        <taxon>Bionectriaceae</taxon>
        <taxon>Clonostachys</taxon>
    </lineage>
</organism>
<sequence>MVKFGPQDHEYANVRERLRGLARRALTVHDRILVKIPYNQNLDFVGRSSILHTLKQQLGFGQPRGSAEPRTRVALYGLSGIGKTQIVLAYIYWLQKQRPDIAIFWVHASNAERFHQAYDSIAKECNIPGYDDPKADLLSLVQEWLEKKYKTQWLMVIDNADNIELFFQDPLEEGPLKTTTAETRTDYGLSGYIPECRHASVIVTTRNKKTGSRLAQGKLPIEVGNMNDNEAHLLLHAILEDEEISADETSLLSSRLEHLPLALVQAAAFIQENAIPLSEYIQLLDDSDAAFVDHLSEPFETVGRDSRTPHAVTATWIISFNQIQRRNPFESDILSFISFFHCRRFQGNLSRITAAADSPKMQILLNQQHL</sequence>
<proteinExistence type="predicted"/>
<dbReference type="GO" id="GO:0016887">
    <property type="term" value="F:ATP hydrolysis activity"/>
    <property type="evidence" value="ECO:0007669"/>
    <property type="project" value="InterPro"/>
</dbReference>
<accession>A0A8H7K6B6</accession>
<dbReference type="InterPro" id="IPR027417">
    <property type="entry name" value="P-loop_NTPase"/>
</dbReference>
<name>A0A8H7K6B6_BIOOC</name>
<gene>
    <name evidence="2" type="ORF">IM811_005599</name>
</gene>
<evidence type="ECO:0000313" key="2">
    <source>
        <dbReference type="EMBL" id="KAF9744019.1"/>
    </source>
</evidence>
<dbReference type="EMBL" id="JADCTT010000015">
    <property type="protein sequence ID" value="KAF9744019.1"/>
    <property type="molecule type" value="Genomic_DNA"/>
</dbReference>
<protein>
    <recommendedName>
        <fullName evidence="1">ORC1/DEAH AAA+ ATPase domain-containing protein</fullName>
    </recommendedName>
</protein>
<comment type="caution">
    <text evidence="2">The sequence shown here is derived from an EMBL/GenBank/DDBJ whole genome shotgun (WGS) entry which is preliminary data.</text>
</comment>
<feature type="domain" description="ORC1/DEAH AAA+ ATPase" evidence="1">
    <location>
        <begin position="73"/>
        <end position="164"/>
    </location>
</feature>
<dbReference type="PANTHER" id="PTHR35205:SF1">
    <property type="entry name" value="ZU5 DOMAIN-CONTAINING PROTEIN"/>
    <property type="match status" value="1"/>
</dbReference>
<dbReference type="AlphaFoldDB" id="A0A8H7K6B6"/>
<reference evidence="2" key="1">
    <citation type="submission" date="2020-10" db="EMBL/GenBank/DDBJ databases">
        <title>High-Quality Genome Resource of Clonostachys rosea strain S41 by Oxford Nanopore Long-Read Sequencing.</title>
        <authorList>
            <person name="Wang H."/>
        </authorList>
    </citation>
    <scope>NUCLEOTIDE SEQUENCE</scope>
    <source>
        <strain evidence="2">S41</strain>
    </source>
</reference>
<dbReference type="PANTHER" id="PTHR35205">
    <property type="entry name" value="NB-ARC AND TPR DOMAIN PROTEIN"/>
    <property type="match status" value="1"/>
</dbReference>
<evidence type="ECO:0000313" key="3">
    <source>
        <dbReference type="Proteomes" id="UP000616885"/>
    </source>
</evidence>
<dbReference type="Pfam" id="PF13401">
    <property type="entry name" value="AAA_22"/>
    <property type="match status" value="1"/>
</dbReference>
<evidence type="ECO:0000259" key="1">
    <source>
        <dbReference type="Pfam" id="PF13401"/>
    </source>
</evidence>
<dbReference type="Proteomes" id="UP000616885">
    <property type="component" value="Unassembled WGS sequence"/>
</dbReference>